<keyword evidence="3" id="KW-0238">DNA-binding</keyword>
<dbReference type="GO" id="GO:0003677">
    <property type="term" value="F:DNA binding"/>
    <property type="evidence" value="ECO:0007669"/>
    <property type="project" value="UniProtKB-KW"/>
</dbReference>
<feature type="compositionally biased region" description="Basic and acidic residues" evidence="5">
    <location>
        <begin position="12"/>
        <end position="21"/>
    </location>
</feature>
<comment type="caution">
    <text evidence="8">The sequence shown here is derived from an EMBL/GenBank/DDBJ whole genome shotgun (WGS) entry which is preliminary data.</text>
</comment>
<dbReference type="AlphaFoldDB" id="A0A1Y4L933"/>
<dbReference type="Proteomes" id="UP000195897">
    <property type="component" value="Unassembled WGS sequence"/>
</dbReference>
<dbReference type="EMBL" id="NFKK01000010">
    <property type="protein sequence ID" value="OUP52400.1"/>
    <property type="molecule type" value="Genomic_DNA"/>
</dbReference>
<feature type="domain" description="RNA polymerase sigma factor 70 region 4 type 2" evidence="7">
    <location>
        <begin position="32"/>
        <end position="63"/>
    </location>
</feature>
<dbReference type="InterPro" id="IPR007324">
    <property type="entry name" value="Sugar-bd_dom_put"/>
</dbReference>
<feature type="compositionally biased region" description="Basic residues" evidence="5">
    <location>
        <begin position="1"/>
        <end position="11"/>
    </location>
</feature>
<evidence type="ECO:0000256" key="3">
    <source>
        <dbReference type="ARBA" id="ARBA00023125"/>
    </source>
</evidence>
<reference evidence="9" key="1">
    <citation type="submission" date="2017-04" db="EMBL/GenBank/DDBJ databases">
        <title>Function of individual gut microbiota members based on whole genome sequencing of pure cultures obtained from chicken caecum.</title>
        <authorList>
            <person name="Medvecky M."/>
            <person name="Cejkova D."/>
            <person name="Polansky O."/>
            <person name="Karasova D."/>
            <person name="Kubasova T."/>
            <person name="Cizek A."/>
            <person name="Rychlik I."/>
        </authorList>
    </citation>
    <scope>NUCLEOTIDE SEQUENCE [LARGE SCALE GENOMIC DNA]</scope>
    <source>
        <strain evidence="9">An180</strain>
    </source>
</reference>
<evidence type="ECO:0000256" key="5">
    <source>
        <dbReference type="SAM" id="MobiDB-lite"/>
    </source>
</evidence>
<accession>A0A1Y4L933</accession>
<dbReference type="InterPro" id="IPR013324">
    <property type="entry name" value="RNA_pol_sigma_r3/r4-like"/>
</dbReference>
<name>A0A1Y4L933_9FIRM</name>
<evidence type="ECO:0000259" key="7">
    <source>
        <dbReference type="Pfam" id="PF08281"/>
    </source>
</evidence>
<evidence type="ECO:0000313" key="9">
    <source>
        <dbReference type="Proteomes" id="UP000195897"/>
    </source>
</evidence>
<dbReference type="PANTHER" id="PTHR34294">
    <property type="entry name" value="TRANSCRIPTIONAL REGULATOR-RELATED"/>
    <property type="match status" value="1"/>
</dbReference>
<evidence type="ECO:0000256" key="4">
    <source>
        <dbReference type="ARBA" id="ARBA00023163"/>
    </source>
</evidence>
<dbReference type="GO" id="GO:0030246">
    <property type="term" value="F:carbohydrate binding"/>
    <property type="evidence" value="ECO:0007669"/>
    <property type="project" value="InterPro"/>
</dbReference>
<dbReference type="Pfam" id="PF04198">
    <property type="entry name" value="Sugar-bind"/>
    <property type="match status" value="1"/>
</dbReference>
<dbReference type="Gene3D" id="1.10.10.60">
    <property type="entry name" value="Homeodomain-like"/>
    <property type="match status" value="1"/>
</dbReference>
<evidence type="ECO:0000313" key="8">
    <source>
        <dbReference type="EMBL" id="OUP52400.1"/>
    </source>
</evidence>
<evidence type="ECO:0000256" key="1">
    <source>
        <dbReference type="ARBA" id="ARBA00010466"/>
    </source>
</evidence>
<dbReference type="GO" id="GO:0006352">
    <property type="term" value="P:DNA-templated transcription initiation"/>
    <property type="evidence" value="ECO:0007669"/>
    <property type="project" value="InterPro"/>
</dbReference>
<dbReference type="SUPFAM" id="SSF100950">
    <property type="entry name" value="NagB/RpiA/CoA transferase-like"/>
    <property type="match status" value="1"/>
</dbReference>
<evidence type="ECO:0000256" key="2">
    <source>
        <dbReference type="ARBA" id="ARBA00023015"/>
    </source>
</evidence>
<dbReference type="InterPro" id="IPR037171">
    <property type="entry name" value="NagB/RpiA_transferase-like"/>
</dbReference>
<proteinExistence type="inferred from homology"/>
<dbReference type="SUPFAM" id="SSF88659">
    <property type="entry name" value="Sigma3 and sigma4 domains of RNA polymerase sigma factors"/>
    <property type="match status" value="1"/>
</dbReference>
<dbReference type="PANTHER" id="PTHR34294:SF1">
    <property type="entry name" value="TRANSCRIPTIONAL REGULATOR LSRR"/>
    <property type="match status" value="1"/>
</dbReference>
<keyword evidence="4" id="KW-0804">Transcription</keyword>
<gene>
    <name evidence="8" type="ORF">B5F17_09060</name>
</gene>
<keyword evidence="2" id="KW-0805">Transcription regulation</keyword>
<dbReference type="InterPro" id="IPR051054">
    <property type="entry name" value="SorC_transcr_regulators"/>
</dbReference>
<dbReference type="Pfam" id="PF08281">
    <property type="entry name" value="Sigma70_r4_2"/>
    <property type="match status" value="1"/>
</dbReference>
<feature type="domain" description="Sugar-binding" evidence="6">
    <location>
        <begin position="80"/>
        <end position="330"/>
    </location>
</feature>
<feature type="region of interest" description="Disordered" evidence="5">
    <location>
        <begin position="1"/>
        <end position="21"/>
    </location>
</feature>
<dbReference type="InterPro" id="IPR013249">
    <property type="entry name" value="RNA_pol_sigma70_r4_t2"/>
</dbReference>
<evidence type="ECO:0000259" key="6">
    <source>
        <dbReference type="Pfam" id="PF04198"/>
    </source>
</evidence>
<protein>
    <submittedName>
        <fullName evidence="8">Uncharacterized protein</fullName>
    </submittedName>
</protein>
<sequence>MVAIHKSHKNKTRGDLMEQSQKRKDMIKVSKLYYFGNMSQDEIARLMGISRPKVSRLLSEARQLNIVQITVNDSHVSNDENAQLLQRHFGLQYVRIVPSGNCDDAAKTNVGLAASQLLNARIQENSIIGIAWGTTLAAFARVFQSDRPVPGAKVVQLVGGTYSQSLNIDGRELVKSISKKLQCEHRLLQAPFIVHNPALRDLLMQEPAVKDHFRLVHNLDMAFVGIGTSYYKDSIAFRGHYLEENEARELSDLGVVCDICGHQLLPDGSEPDTFLTSRIVGVTLEDLDRVPFVVGLCAGHKKVTPLLAALHGRHLDAMIIDEVAAISLLAKLPDLN</sequence>
<organism evidence="8 9">
    <name type="scientific">Butyricicoccus pullicaecorum</name>
    <dbReference type="NCBI Taxonomy" id="501571"/>
    <lineage>
        <taxon>Bacteria</taxon>
        <taxon>Bacillati</taxon>
        <taxon>Bacillota</taxon>
        <taxon>Clostridia</taxon>
        <taxon>Eubacteriales</taxon>
        <taxon>Butyricicoccaceae</taxon>
        <taxon>Butyricicoccus</taxon>
    </lineage>
</organism>
<dbReference type="Gene3D" id="3.40.50.1360">
    <property type="match status" value="1"/>
</dbReference>
<dbReference type="GO" id="GO:0016987">
    <property type="term" value="F:sigma factor activity"/>
    <property type="evidence" value="ECO:0007669"/>
    <property type="project" value="InterPro"/>
</dbReference>
<comment type="similarity">
    <text evidence="1">Belongs to the SorC transcriptional regulatory family.</text>
</comment>